<evidence type="ECO:0000313" key="2">
    <source>
        <dbReference type="Proteomes" id="UP000000305"/>
    </source>
</evidence>
<gene>
    <name evidence="1" type="ORF">DAPPUDRAFT_117268</name>
</gene>
<proteinExistence type="predicted"/>
<protein>
    <submittedName>
        <fullName evidence="1">Uncharacterized protein</fullName>
    </submittedName>
</protein>
<dbReference type="AlphaFoldDB" id="E9HS33"/>
<sequence length="208" mass="22930">MGNLLSTGCDDVVQTVNALDVLVSIGAEDLLDLFQCFAFCLRQEEVDEDGAQQGAPGVEEESPVFAHHLQRVWEKKTATNVQNRWKEELMAPSKTRYSVGNISIGNISIGIVKSLLETSKSSTKNTIAWILMEENELMVNKRFDFASDFAFSQNHQHSKRSSLFVNPLAATPSISILGMCPSYFKVRGCEAAGSGGVGNREDHQCNQR</sequence>
<accession>E9HS33</accession>
<dbReference type="KEGG" id="dpx:DAPPUDRAFT_117268"/>
<dbReference type="Proteomes" id="UP000000305">
    <property type="component" value="Unassembled WGS sequence"/>
</dbReference>
<dbReference type="HOGENOM" id="CLU_1322091_0_0_1"/>
<organism evidence="1 2">
    <name type="scientific">Daphnia pulex</name>
    <name type="common">Water flea</name>
    <dbReference type="NCBI Taxonomy" id="6669"/>
    <lineage>
        <taxon>Eukaryota</taxon>
        <taxon>Metazoa</taxon>
        <taxon>Ecdysozoa</taxon>
        <taxon>Arthropoda</taxon>
        <taxon>Crustacea</taxon>
        <taxon>Branchiopoda</taxon>
        <taxon>Diplostraca</taxon>
        <taxon>Cladocera</taxon>
        <taxon>Anomopoda</taxon>
        <taxon>Daphniidae</taxon>
        <taxon>Daphnia</taxon>
    </lineage>
</organism>
<keyword evidence="2" id="KW-1185">Reference proteome</keyword>
<name>E9HS33_DAPPU</name>
<evidence type="ECO:0000313" key="1">
    <source>
        <dbReference type="EMBL" id="EFX65456.1"/>
    </source>
</evidence>
<reference evidence="1 2" key="1">
    <citation type="journal article" date="2011" name="Science">
        <title>The ecoresponsive genome of Daphnia pulex.</title>
        <authorList>
            <person name="Colbourne J.K."/>
            <person name="Pfrender M.E."/>
            <person name="Gilbert D."/>
            <person name="Thomas W.K."/>
            <person name="Tucker A."/>
            <person name="Oakley T.H."/>
            <person name="Tokishita S."/>
            <person name="Aerts A."/>
            <person name="Arnold G.J."/>
            <person name="Basu M.K."/>
            <person name="Bauer D.J."/>
            <person name="Caceres C.E."/>
            <person name="Carmel L."/>
            <person name="Casola C."/>
            <person name="Choi J.H."/>
            <person name="Detter J.C."/>
            <person name="Dong Q."/>
            <person name="Dusheyko S."/>
            <person name="Eads B.D."/>
            <person name="Frohlich T."/>
            <person name="Geiler-Samerotte K.A."/>
            <person name="Gerlach D."/>
            <person name="Hatcher P."/>
            <person name="Jogdeo S."/>
            <person name="Krijgsveld J."/>
            <person name="Kriventseva E.V."/>
            <person name="Kultz D."/>
            <person name="Laforsch C."/>
            <person name="Lindquist E."/>
            <person name="Lopez J."/>
            <person name="Manak J.R."/>
            <person name="Muller J."/>
            <person name="Pangilinan J."/>
            <person name="Patwardhan R.P."/>
            <person name="Pitluck S."/>
            <person name="Pritham E.J."/>
            <person name="Rechtsteiner A."/>
            <person name="Rho M."/>
            <person name="Rogozin I.B."/>
            <person name="Sakarya O."/>
            <person name="Salamov A."/>
            <person name="Schaack S."/>
            <person name="Shapiro H."/>
            <person name="Shiga Y."/>
            <person name="Skalitzky C."/>
            <person name="Smith Z."/>
            <person name="Souvorov A."/>
            <person name="Sung W."/>
            <person name="Tang Z."/>
            <person name="Tsuchiya D."/>
            <person name="Tu H."/>
            <person name="Vos H."/>
            <person name="Wang M."/>
            <person name="Wolf Y.I."/>
            <person name="Yamagata H."/>
            <person name="Yamada T."/>
            <person name="Ye Y."/>
            <person name="Shaw J.R."/>
            <person name="Andrews J."/>
            <person name="Crease T.J."/>
            <person name="Tang H."/>
            <person name="Lucas S.M."/>
            <person name="Robertson H.M."/>
            <person name="Bork P."/>
            <person name="Koonin E.V."/>
            <person name="Zdobnov E.M."/>
            <person name="Grigoriev I.V."/>
            <person name="Lynch M."/>
            <person name="Boore J.L."/>
        </authorList>
    </citation>
    <scope>NUCLEOTIDE SEQUENCE [LARGE SCALE GENOMIC DNA]</scope>
</reference>
<dbReference type="InParanoid" id="E9HS33"/>
<dbReference type="EMBL" id="GL732744">
    <property type="protein sequence ID" value="EFX65456.1"/>
    <property type="molecule type" value="Genomic_DNA"/>
</dbReference>